<evidence type="ECO:0000256" key="1">
    <source>
        <dbReference type="ARBA" id="ARBA00006141"/>
    </source>
</evidence>
<reference evidence="4 5" key="1">
    <citation type="journal article" date="2013" name="Nat. Genet.">
        <title>The genome of the hydatid tapeworm Echinococcus granulosus.</title>
        <authorList>
            <person name="Zheng H."/>
            <person name="Zhang W."/>
            <person name="Zhang L."/>
            <person name="Zhang Z."/>
            <person name="Li J."/>
            <person name="Lu G."/>
            <person name="Zhu Y."/>
            <person name="Wang Y."/>
            <person name="Huang Y."/>
            <person name="Liu J."/>
            <person name="Kang H."/>
            <person name="Chen J."/>
            <person name="Wang L."/>
            <person name="Chen A."/>
            <person name="Yu S."/>
            <person name="Gao Z."/>
            <person name="Jin L."/>
            <person name="Gu W."/>
            <person name="Wang Z."/>
            <person name="Zhao L."/>
            <person name="Shi B."/>
            <person name="Wen H."/>
            <person name="Lin R."/>
            <person name="Jones M.K."/>
            <person name="Brejova B."/>
            <person name="Vinar T."/>
            <person name="Zhao G."/>
            <person name="McManus D.P."/>
            <person name="Chen Z."/>
            <person name="Zhou Y."/>
            <person name="Wang S."/>
        </authorList>
    </citation>
    <scope>NUCLEOTIDE SEQUENCE [LARGE SCALE GENOMIC DNA]</scope>
</reference>
<feature type="site" description="Interaction with phosphoserine on interacting protein" evidence="2">
    <location>
        <position position="77"/>
    </location>
</feature>
<evidence type="ECO:0000259" key="3">
    <source>
        <dbReference type="SMART" id="SM00101"/>
    </source>
</evidence>
<dbReference type="Gene3D" id="1.20.190.20">
    <property type="entry name" value="14-3-3 domain"/>
    <property type="match status" value="1"/>
</dbReference>
<protein>
    <submittedName>
        <fullName evidence="4">14-3-3 protein epsilon</fullName>
    </submittedName>
</protein>
<keyword evidence="5" id="KW-1185">Reference proteome</keyword>
<dbReference type="InterPro" id="IPR023410">
    <property type="entry name" value="14-3-3_domain"/>
</dbReference>
<evidence type="ECO:0000313" key="5">
    <source>
        <dbReference type="Proteomes" id="UP000019149"/>
    </source>
</evidence>
<dbReference type="PRINTS" id="PR00305">
    <property type="entry name" value="1433ZETA"/>
</dbReference>
<evidence type="ECO:0000313" key="4">
    <source>
        <dbReference type="EMBL" id="EUB64957.1"/>
    </source>
</evidence>
<gene>
    <name evidence="4" type="ORF">EGR_00226</name>
</gene>
<dbReference type="OMA" id="EHSLNAY"/>
<dbReference type="EMBL" id="APAU02000001">
    <property type="protein sequence ID" value="EUB64957.1"/>
    <property type="molecule type" value="Genomic_DNA"/>
</dbReference>
<dbReference type="PANTHER" id="PTHR18860">
    <property type="entry name" value="14-3-3 PROTEIN"/>
    <property type="match status" value="1"/>
</dbReference>
<feature type="domain" description="14-3-3" evidence="3">
    <location>
        <begin position="24"/>
        <end position="264"/>
    </location>
</feature>
<dbReference type="OrthoDB" id="10260625at2759"/>
<evidence type="ECO:0000256" key="2">
    <source>
        <dbReference type="PIRSR" id="PIRSR000868-1"/>
    </source>
</evidence>
<organism evidence="4 5">
    <name type="scientific">Echinococcus granulosus</name>
    <name type="common">Hydatid tapeworm</name>
    <dbReference type="NCBI Taxonomy" id="6210"/>
    <lineage>
        <taxon>Eukaryota</taxon>
        <taxon>Metazoa</taxon>
        <taxon>Spiralia</taxon>
        <taxon>Lophotrochozoa</taxon>
        <taxon>Platyhelminthes</taxon>
        <taxon>Cestoda</taxon>
        <taxon>Eucestoda</taxon>
        <taxon>Cyclophyllidea</taxon>
        <taxon>Taeniidae</taxon>
        <taxon>Echinococcus</taxon>
        <taxon>Echinococcus granulosus group</taxon>
    </lineage>
</organism>
<dbReference type="SMART" id="SM00101">
    <property type="entry name" value="14_3_3"/>
    <property type="match status" value="1"/>
</dbReference>
<proteinExistence type="inferred from homology"/>
<dbReference type="GeneID" id="36335941"/>
<comment type="caution">
    <text evidence="4">The sequence shown here is derived from an EMBL/GenBank/DDBJ whole genome shotgun (WGS) entry which is preliminary data.</text>
</comment>
<sequence length="267" mass="30855">MFESSDIKPTYKLFLRYCAPMVSKDDCLYNAKLAEQAGRFDDMVIFMDSILRMNVELKAEERNLLSTAYKNALLPRRRAWDEITVAVQNAEKSGSSEYQYFLKYRETIEAEIRLMVRKLLAYIDSCLLKVEQEPDVKAFYYKLNGDCYRYLAEFETGNDRSDCAEHSLNAYKNAFEIASGNLAPTNPLRLGIALNFAAFYFDIVHAVDKAYKLLQAAYDDAIAEIDNLSEEPYKESAIVMKLLKENMRLWLPYMQSEECGCRGRPRS</sequence>
<dbReference type="PIRSF" id="PIRSF000868">
    <property type="entry name" value="14-3-3"/>
    <property type="match status" value="1"/>
</dbReference>
<dbReference type="AlphaFoldDB" id="W6V1Z4"/>
<accession>W6V1Z4</accession>
<dbReference type="InterPro" id="IPR000308">
    <property type="entry name" value="14-3-3"/>
</dbReference>
<dbReference type="KEGG" id="egl:EGR_00226"/>
<dbReference type="STRING" id="6210.W6V1Z4"/>
<dbReference type="SUPFAM" id="SSF48445">
    <property type="entry name" value="14-3-3 protein"/>
    <property type="match status" value="1"/>
</dbReference>
<dbReference type="Pfam" id="PF00244">
    <property type="entry name" value="14-3-3"/>
    <property type="match status" value="1"/>
</dbReference>
<comment type="similarity">
    <text evidence="1">Belongs to the 14-3-3 family.</text>
</comment>
<feature type="site" description="Interaction with phosphoserine on interacting protein" evidence="2">
    <location>
        <position position="149"/>
    </location>
</feature>
<dbReference type="Proteomes" id="UP000019149">
    <property type="component" value="Unassembled WGS sequence"/>
</dbReference>
<dbReference type="CDD" id="cd08774">
    <property type="entry name" value="14-3-3"/>
    <property type="match status" value="1"/>
</dbReference>
<dbReference type="CTD" id="36335941"/>
<name>W6V1Z4_ECHGR</name>
<dbReference type="RefSeq" id="XP_024356153.1">
    <property type="nucleotide sequence ID" value="XM_024489475.1"/>
</dbReference>
<dbReference type="InterPro" id="IPR036815">
    <property type="entry name" value="14-3-3_dom_sf"/>
</dbReference>